<feature type="region of interest" description="Disordered" evidence="1">
    <location>
        <begin position="17"/>
        <end position="37"/>
    </location>
</feature>
<evidence type="ECO:0000313" key="2">
    <source>
        <dbReference type="EMBL" id="MPC97847.1"/>
    </source>
</evidence>
<accession>A0A5B7JXF7</accession>
<gene>
    <name evidence="2" type="ORF">E2C01_093184</name>
</gene>
<sequence length="213" mass="23410">MIVTFILEVRPLEDVAPPPSAPHAELPHTASRHHCHRPLPRLTPPLFQIITDNVTLISLYTSTAPRVGRAAAVHLHAAARKTTAGDFYMSQAQFSMNGRLRGDPGVFFFFLSYLQPSALNHRNGHYRPYHAGSGVAGPRGRKDGGRTRRLQTWGKVQFGRGSGGGGGGSGGGPVSRKLPFSLHADFQTIISFLHLKCHAVWEEEEEKEEEMNI</sequence>
<dbReference type="Proteomes" id="UP000324222">
    <property type="component" value="Unassembled WGS sequence"/>
</dbReference>
<dbReference type="EMBL" id="VSRR010111700">
    <property type="protein sequence ID" value="MPC97847.1"/>
    <property type="molecule type" value="Genomic_DNA"/>
</dbReference>
<evidence type="ECO:0000313" key="3">
    <source>
        <dbReference type="Proteomes" id="UP000324222"/>
    </source>
</evidence>
<proteinExistence type="predicted"/>
<protein>
    <submittedName>
        <fullName evidence="2">Uncharacterized protein</fullName>
    </submittedName>
</protein>
<organism evidence="2 3">
    <name type="scientific">Portunus trituberculatus</name>
    <name type="common">Swimming crab</name>
    <name type="synonym">Neptunus trituberculatus</name>
    <dbReference type="NCBI Taxonomy" id="210409"/>
    <lineage>
        <taxon>Eukaryota</taxon>
        <taxon>Metazoa</taxon>
        <taxon>Ecdysozoa</taxon>
        <taxon>Arthropoda</taxon>
        <taxon>Crustacea</taxon>
        <taxon>Multicrustacea</taxon>
        <taxon>Malacostraca</taxon>
        <taxon>Eumalacostraca</taxon>
        <taxon>Eucarida</taxon>
        <taxon>Decapoda</taxon>
        <taxon>Pleocyemata</taxon>
        <taxon>Brachyura</taxon>
        <taxon>Eubrachyura</taxon>
        <taxon>Portunoidea</taxon>
        <taxon>Portunidae</taxon>
        <taxon>Portuninae</taxon>
        <taxon>Portunus</taxon>
    </lineage>
</organism>
<dbReference type="AlphaFoldDB" id="A0A5B7JXF7"/>
<evidence type="ECO:0000256" key="1">
    <source>
        <dbReference type="SAM" id="MobiDB-lite"/>
    </source>
</evidence>
<reference evidence="2 3" key="1">
    <citation type="submission" date="2019-05" db="EMBL/GenBank/DDBJ databases">
        <title>Another draft genome of Portunus trituberculatus and its Hox gene families provides insights of decapod evolution.</title>
        <authorList>
            <person name="Jeong J.-H."/>
            <person name="Song I."/>
            <person name="Kim S."/>
            <person name="Choi T."/>
            <person name="Kim D."/>
            <person name="Ryu S."/>
            <person name="Kim W."/>
        </authorList>
    </citation>
    <scope>NUCLEOTIDE SEQUENCE [LARGE SCALE GENOMIC DNA]</scope>
    <source>
        <tissue evidence="2">Muscle</tissue>
    </source>
</reference>
<keyword evidence="3" id="KW-1185">Reference proteome</keyword>
<name>A0A5B7JXF7_PORTR</name>
<comment type="caution">
    <text evidence="2">The sequence shown here is derived from an EMBL/GenBank/DDBJ whole genome shotgun (WGS) entry which is preliminary data.</text>
</comment>